<accession>A0A2B7YD51</accession>
<sequence>MIIRVSVEDIKNKIKELIYIKENEPENALIVGRRIRNWATLSKYWTYTYRNMFIYTPEEDCFFLRGWLEFLDTVNYNLSYKDPITNKKIYKIDIEALIESLKRIEQKENYNSQYNRSINLKDVEKAISSLLNKEKTLEEVKNWAQYLTNGWYVDFYPEEKKKYGIKYLEELANLQDINFEKINNIHKNFLEDCKEANKKYREGIIKHYNHKNLLKDYEYDGLSMGDSLDKFFSYVDENKLEISNFYSDGMCFVKKEKFFVEIDFYLKKPVYFRILDKDYSFLKKYKIGDIITKEMKEELELEPDDFEDYEFYISKKYLFLEFWIDDVYEGDIHKEKISMIFFNSNRYDRYYTNKNREDTYHTIIESEINKIDIEKREISGKYKGKKYTFDLITGKQK</sequence>
<evidence type="ECO:0000313" key="3">
    <source>
        <dbReference type="Proteomes" id="UP000222862"/>
    </source>
</evidence>
<feature type="coiled-coil region" evidence="1">
    <location>
        <begin position="87"/>
        <end position="140"/>
    </location>
</feature>
<evidence type="ECO:0000313" key="2">
    <source>
        <dbReference type="EMBL" id="PGH22004.1"/>
    </source>
</evidence>
<organism evidence="2 3">
    <name type="scientific">Fusobacterium nucleatum subsp. polymorphum</name>
    <name type="common">Fusobacterium polymorphum</name>
    <dbReference type="NCBI Taxonomy" id="76857"/>
    <lineage>
        <taxon>Bacteria</taxon>
        <taxon>Fusobacteriati</taxon>
        <taxon>Fusobacteriota</taxon>
        <taxon>Fusobacteriia</taxon>
        <taxon>Fusobacteriales</taxon>
        <taxon>Fusobacteriaceae</taxon>
        <taxon>Fusobacterium</taxon>
    </lineage>
</organism>
<dbReference type="EMBL" id="NJGI01000001">
    <property type="protein sequence ID" value="PGH22004.1"/>
    <property type="molecule type" value="Genomic_DNA"/>
</dbReference>
<protein>
    <submittedName>
        <fullName evidence="2">Uncharacterized protein</fullName>
    </submittedName>
</protein>
<evidence type="ECO:0000256" key="1">
    <source>
        <dbReference type="SAM" id="Coils"/>
    </source>
</evidence>
<comment type="caution">
    <text evidence="2">The sequence shown here is derived from an EMBL/GenBank/DDBJ whole genome shotgun (WGS) entry which is preliminary data.</text>
</comment>
<dbReference type="Proteomes" id="UP000222862">
    <property type="component" value="Unassembled WGS sequence"/>
</dbReference>
<dbReference type="RefSeq" id="WP_098702134.1">
    <property type="nucleotide sequence ID" value="NZ_NJGI01000001.1"/>
</dbReference>
<gene>
    <name evidence="2" type="ORF">RN96_02105</name>
</gene>
<reference evidence="2 3" key="1">
    <citation type="submission" date="2017-06" db="EMBL/GenBank/DDBJ databases">
        <title>Genome sequencing of Fusobacterium nucleatum subsp. polymorphum KCOM 1232 (=ChDC F37).</title>
        <authorList>
            <person name="Kook J.-K."/>
            <person name="Park S.-N."/>
            <person name="Lim Y.K."/>
            <person name="Roh H."/>
        </authorList>
    </citation>
    <scope>NUCLEOTIDE SEQUENCE [LARGE SCALE GENOMIC DNA]</scope>
    <source>
        <strain evidence="3">KCOM 1232 ( ChDC F37)</strain>
    </source>
</reference>
<dbReference type="AlphaFoldDB" id="A0A2B7YD51"/>
<keyword evidence="1" id="KW-0175">Coiled coil</keyword>
<name>A0A2B7YD51_FUSNP</name>
<proteinExistence type="predicted"/>